<dbReference type="AlphaFoldDB" id="A0A933L0B4"/>
<evidence type="ECO:0000313" key="2">
    <source>
        <dbReference type="EMBL" id="MBI4920246.1"/>
    </source>
</evidence>
<dbReference type="InterPro" id="IPR016181">
    <property type="entry name" value="Acyl_CoA_acyltransferase"/>
</dbReference>
<dbReference type="EMBL" id="JACRAF010000004">
    <property type="protein sequence ID" value="MBI4920246.1"/>
    <property type="molecule type" value="Genomic_DNA"/>
</dbReference>
<accession>A0A933L0B4</accession>
<evidence type="ECO:0000313" key="3">
    <source>
        <dbReference type="Proteomes" id="UP000782610"/>
    </source>
</evidence>
<feature type="domain" description="N-acetyltransferase" evidence="1">
    <location>
        <begin position="8"/>
        <end position="192"/>
    </location>
</feature>
<dbReference type="GO" id="GO:0016747">
    <property type="term" value="F:acyltransferase activity, transferring groups other than amino-acyl groups"/>
    <property type="evidence" value="ECO:0007669"/>
    <property type="project" value="InterPro"/>
</dbReference>
<comment type="caution">
    <text evidence="2">The sequence shown here is derived from an EMBL/GenBank/DDBJ whole genome shotgun (WGS) entry which is preliminary data.</text>
</comment>
<dbReference type="Gene3D" id="3.40.630.30">
    <property type="match status" value="1"/>
</dbReference>
<dbReference type="Pfam" id="PF00583">
    <property type="entry name" value="Acetyltransf_1"/>
    <property type="match status" value="1"/>
</dbReference>
<organism evidence="2 3">
    <name type="scientific">Devosia nanyangense</name>
    <dbReference type="NCBI Taxonomy" id="1228055"/>
    <lineage>
        <taxon>Bacteria</taxon>
        <taxon>Pseudomonadati</taxon>
        <taxon>Pseudomonadota</taxon>
        <taxon>Alphaproteobacteria</taxon>
        <taxon>Hyphomicrobiales</taxon>
        <taxon>Devosiaceae</taxon>
        <taxon>Devosia</taxon>
    </lineage>
</organism>
<proteinExistence type="predicted"/>
<reference evidence="2" key="1">
    <citation type="submission" date="2020-07" db="EMBL/GenBank/DDBJ databases">
        <title>Huge and variable diversity of episymbiotic CPR bacteria and DPANN archaea in groundwater ecosystems.</title>
        <authorList>
            <person name="He C.Y."/>
            <person name="Keren R."/>
            <person name="Whittaker M."/>
            <person name="Farag I.F."/>
            <person name="Doudna J."/>
            <person name="Cate J.H.D."/>
            <person name="Banfield J.F."/>
        </authorList>
    </citation>
    <scope>NUCLEOTIDE SEQUENCE</scope>
    <source>
        <strain evidence="2">NC_groundwater_1586_Pr3_B-0.1um_66_15</strain>
    </source>
</reference>
<dbReference type="Proteomes" id="UP000782610">
    <property type="component" value="Unassembled WGS sequence"/>
</dbReference>
<dbReference type="PROSITE" id="PS51186">
    <property type="entry name" value="GNAT"/>
    <property type="match status" value="1"/>
</dbReference>
<dbReference type="SUPFAM" id="SSF55729">
    <property type="entry name" value="Acyl-CoA N-acyltransferases (Nat)"/>
    <property type="match status" value="1"/>
</dbReference>
<sequence>MAAGFTIKPLSDATWPAFDTLVEAHNGVFGGCWCLSFHAEGKPGTLSYAARRAAKETRVREGRAHAALVYDGEACVGWCQFGSPDELPRIKNRKAYEEGQTAAPPPWRITCFFVDRHHRKQGVAATALKGALEQIALLGGGVVEAYPENTSGTMVSPTFLHAGTLAMFEAAGFERERMIGKNKWVVRRIVIPIA</sequence>
<name>A0A933L0B4_9HYPH</name>
<evidence type="ECO:0000259" key="1">
    <source>
        <dbReference type="PROSITE" id="PS51186"/>
    </source>
</evidence>
<gene>
    <name evidence="2" type="ORF">HY834_00720</name>
</gene>
<protein>
    <submittedName>
        <fullName evidence="2">GNAT family N-acetyltransferase</fullName>
    </submittedName>
</protein>
<dbReference type="InterPro" id="IPR000182">
    <property type="entry name" value="GNAT_dom"/>
</dbReference>